<dbReference type="GO" id="GO:0006897">
    <property type="term" value="P:endocytosis"/>
    <property type="evidence" value="ECO:0007669"/>
    <property type="project" value="TreeGrafter"/>
</dbReference>
<proteinExistence type="inferred from homology"/>
<dbReference type="EMBL" id="BLZA01000030">
    <property type="protein sequence ID" value="GHJ88329.1"/>
    <property type="molecule type" value="Genomic_DNA"/>
</dbReference>
<keyword evidence="5" id="KW-1185">Reference proteome</keyword>
<dbReference type="GO" id="GO:0005829">
    <property type="term" value="C:cytosol"/>
    <property type="evidence" value="ECO:0007669"/>
    <property type="project" value="TreeGrafter"/>
</dbReference>
<dbReference type="GO" id="GO:0034727">
    <property type="term" value="P:piecemeal microautophagy of the nucleus"/>
    <property type="evidence" value="ECO:0007669"/>
    <property type="project" value="TreeGrafter"/>
</dbReference>
<feature type="region of interest" description="Disordered" evidence="3">
    <location>
        <begin position="408"/>
        <end position="454"/>
    </location>
</feature>
<evidence type="ECO:0000313" key="4">
    <source>
        <dbReference type="EMBL" id="GHJ88329.1"/>
    </source>
</evidence>
<feature type="compositionally biased region" description="Polar residues" evidence="3">
    <location>
        <begin position="277"/>
        <end position="288"/>
    </location>
</feature>
<sequence>MAPAGLVNSNLEEGDERRAVEMIEDKMESMRLSIEELEDSIMLMRQALVPHPSEQVPSIHPHAMESAIKSKKEKKSRRSRLNKRHASSPSLMTQEIPDASLLQPLPSPAKSKKSIGKSMPCPPRHKSFSSKHSRDASSSTIVPSIVEPGTEGSNLTSALEHGKSSNGRMRRSHSHSGAKLFEQLFHKRSLHRSSHRNTISVPNPTHVLDTHSAPTTPLAPSPQDSGIFDPPNQPILEPMSILRDMELQISNLRHQHSSMITLLPLSILSSSRSNTLAESETSSGSYQGSEDEYFGTPTQGSRQQSLVSDVSRSPPPHGSSLKSPKARSTRLDSLPLEMTAGTTERVRFGEQQTQKQRENSPKRHSRHHAHDHAHSDREHHRKSNHKSRSSLSSLYAEVASIYYDAEVGDGSEEDQPPAESSGRSALHDSHRAEELESVLQREVSRRSENSHDTATLVADRPVTPDATILATPKPLAVSASTSTSDTVSQQAFNGPIVRRTALPVPAPKAEPSLIGMLKKNVGKDMSTISFDVTFNEPISLLQKLAEEVEYFDLLRLANAALDSTERLAHVAAFAVSQYASAKYRTVRKPFNPLQGETYELYREDLGLRFISEKVTHHPPRFAAKADGKGWSYACTSAGKNRLAGMSLEIQPLGAQHVTLTDREERYTWTKPLSYMRNLIAGTKYLETIGEMVVTNEANGEKCIITFKDAGWSGAYRNHIAGICYKADGRTKTAWIDGVWDSHLDVRYGGPKDPAHPLWIVHPWPSKPEVNYGFTKWAIQLNELTPDLVGVVAPSDSRLRPDQRLLEQGRFSEADRLKADLEEIQRKRRNEGHEVQPRWFKTSNATEDEWEYAGGYWESRDAHSLNEKAVSFLFDTSLKT</sequence>
<comment type="similarity">
    <text evidence="1">Belongs to the OSBP family.</text>
</comment>
<keyword evidence="2" id="KW-0175">Coiled coil</keyword>
<dbReference type="GO" id="GO:0120009">
    <property type="term" value="P:intermembrane lipid transfer"/>
    <property type="evidence" value="ECO:0007669"/>
    <property type="project" value="UniProtKB-ARBA"/>
</dbReference>
<feature type="compositionally biased region" description="Basic and acidic residues" evidence="3">
    <location>
        <begin position="425"/>
        <end position="434"/>
    </location>
</feature>
<organism evidence="4 5">
    <name type="scientific">Naganishia liquefaciens</name>
    <dbReference type="NCBI Taxonomy" id="104408"/>
    <lineage>
        <taxon>Eukaryota</taxon>
        <taxon>Fungi</taxon>
        <taxon>Dikarya</taxon>
        <taxon>Basidiomycota</taxon>
        <taxon>Agaricomycotina</taxon>
        <taxon>Tremellomycetes</taxon>
        <taxon>Filobasidiales</taxon>
        <taxon>Filobasidiaceae</taxon>
        <taxon>Naganishia</taxon>
    </lineage>
</organism>
<feature type="region of interest" description="Disordered" evidence="3">
    <location>
        <begin position="192"/>
        <end position="230"/>
    </location>
</feature>
<feature type="compositionally biased region" description="Basic residues" evidence="3">
    <location>
        <begin position="379"/>
        <end position="388"/>
    </location>
</feature>
<dbReference type="GO" id="GO:0097038">
    <property type="term" value="C:perinuclear endoplasmic reticulum"/>
    <property type="evidence" value="ECO:0007669"/>
    <property type="project" value="TreeGrafter"/>
</dbReference>
<dbReference type="Pfam" id="PF01237">
    <property type="entry name" value="Oxysterol_BP"/>
    <property type="match status" value="1"/>
</dbReference>
<dbReference type="AlphaFoldDB" id="A0A8H3YG48"/>
<dbReference type="GO" id="GO:0032541">
    <property type="term" value="C:cortical endoplasmic reticulum"/>
    <property type="evidence" value="ECO:0007669"/>
    <property type="project" value="TreeGrafter"/>
</dbReference>
<accession>A0A8H3YG48</accession>
<feature type="compositionally biased region" description="Polar residues" evidence="3">
    <location>
        <begin position="296"/>
        <end position="311"/>
    </location>
</feature>
<dbReference type="InterPro" id="IPR000648">
    <property type="entry name" value="Oxysterol-bd"/>
</dbReference>
<dbReference type="GO" id="GO:0005886">
    <property type="term" value="C:plasma membrane"/>
    <property type="evidence" value="ECO:0007669"/>
    <property type="project" value="TreeGrafter"/>
</dbReference>
<evidence type="ECO:0008006" key="6">
    <source>
        <dbReference type="Google" id="ProtNLM"/>
    </source>
</evidence>
<dbReference type="FunFam" id="2.40.160.120:FF:000001">
    <property type="entry name" value="Oxysterol-binding protein"/>
    <property type="match status" value="1"/>
</dbReference>
<feature type="compositionally biased region" description="Basic and acidic residues" evidence="3">
    <location>
        <begin position="442"/>
        <end position="451"/>
    </location>
</feature>
<dbReference type="InterPro" id="IPR037239">
    <property type="entry name" value="OSBP_sf"/>
</dbReference>
<dbReference type="GO" id="GO:0030011">
    <property type="term" value="P:maintenance of cell polarity"/>
    <property type="evidence" value="ECO:0007669"/>
    <property type="project" value="TreeGrafter"/>
</dbReference>
<feature type="coiled-coil region" evidence="2">
    <location>
        <begin position="20"/>
        <end position="47"/>
    </location>
</feature>
<dbReference type="PANTHER" id="PTHR10972">
    <property type="entry name" value="OXYSTEROL-BINDING PROTEIN-RELATED"/>
    <property type="match status" value="1"/>
</dbReference>
<dbReference type="OrthoDB" id="416222at2759"/>
<evidence type="ECO:0000313" key="5">
    <source>
        <dbReference type="Proteomes" id="UP000620104"/>
    </source>
</evidence>
<dbReference type="Gene3D" id="2.40.160.120">
    <property type="match status" value="1"/>
</dbReference>
<dbReference type="SUPFAM" id="SSF144000">
    <property type="entry name" value="Oxysterol-binding protein-like"/>
    <property type="match status" value="1"/>
</dbReference>
<comment type="caution">
    <text evidence="4">The sequence shown here is derived from an EMBL/GenBank/DDBJ whole genome shotgun (WGS) entry which is preliminary data.</text>
</comment>
<dbReference type="Proteomes" id="UP000620104">
    <property type="component" value="Unassembled WGS sequence"/>
</dbReference>
<gene>
    <name evidence="4" type="ORF">NliqN6_4731</name>
</gene>
<name>A0A8H3YG48_9TREE</name>
<evidence type="ECO:0000256" key="3">
    <source>
        <dbReference type="SAM" id="MobiDB-lite"/>
    </source>
</evidence>
<dbReference type="PANTHER" id="PTHR10972:SF203">
    <property type="entry name" value="OXYSTEROL-BINDING PROTEIN HOMOLOG 3"/>
    <property type="match status" value="1"/>
</dbReference>
<feature type="region of interest" description="Disordered" evidence="3">
    <location>
        <begin position="276"/>
        <end position="391"/>
    </location>
</feature>
<protein>
    <recommendedName>
        <fullName evidence="6">Oxysterol-binding protein</fullName>
    </recommendedName>
</protein>
<evidence type="ECO:0000256" key="1">
    <source>
        <dbReference type="ARBA" id="ARBA00008842"/>
    </source>
</evidence>
<evidence type="ECO:0000256" key="2">
    <source>
        <dbReference type="SAM" id="Coils"/>
    </source>
</evidence>
<feature type="compositionally biased region" description="Basic residues" evidence="3">
    <location>
        <begin position="362"/>
        <end position="371"/>
    </location>
</feature>
<feature type="compositionally biased region" description="Basic residues" evidence="3">
    <location>
        <begin position="69"/>
        <end position="86"/>
    </location>
</feature>
<feature type="region of interest" description="Disordered" evidence="3">
    <location>
        <begin position="66"/>
        <end position="176"/>
    </location>
</feature>
<dbReference type="GO" id="GO:0006887">
    <property type="term" value="P:exocytosis"/>
    <property type="evidence" value="ECO:0007669"/>
    <property type="project" value="TreeGrafter"/>
</dbReference>
<dbReference type="GO" id="GO:0032934">
    <property type="term" value="F:sterol binding"/>
    <property type="evidence" value="ECO:0007669"/>
    <property type="project" value="TreeGrafter"/>
</dbReference>
<dbReference type="GO" id="GO:0035621">
    <property type="term" value="P:ER to Golgi ceramide transport"/>
    <property type="evidence" value="ECO:0007669"/>
    <property type="project" value="TreeGrafter"/>
</dbReference>
<reference evidence="4" key="1">
    <citation type="submission" date="2020-07" db="EMBL/GenBank/DDBJ databases">
        <title>Draft Genome Sequence of a Deep-Sea Yeast, Naganishia (Cryptococcus) liquefaciens strain N6.</title>
        <authorList>
            <person name="Han Y.W."/>
            <person name="Kajitani R."/>
            <person name="Morimoto H."/>
            <person name="Parhat M."/>
            <person name="Tsubouchi H."/>
            <person name="Bakenova O."/>
            <person name="Ogata M."/>
            <person name="Argunhan B."/>
            <person name="Aoki R."/>
            <person name="Kajiwara S."/>
            <person name="Itoh T."/>
            <person name="Iwasaki H."/>
        </authorList>
    </citation>
    <scope>NUCLEOTIDE SEQUENCE</scope>
    <source>
        <strain evidence="4">N6</strain>
    </source>
</reference>